<keyword evidence="3" id="KW-1185">Reference proteome</keyword>
<dbReference type="KEGG" id="cei:CEPID_09535"/>
<protein>
    <recommendedName>
        <fullName evidence="4">ABC transporter substrate-binding protein</fullName>
    </recommendedName>
</protein>
<evidence type="ECO:0000313" key="2">
    <source>
        <dbReference type="EMBL" id="AKK03752.1"/>
    </source>
</evidence>
<dbReference type="PATRIC" id="fig|1050174.4.peg.1925"/>
<dbReference type="AlphaFoldDB" id="A0A0G3GY50"/>
<gene>
    <name evidence="2" type="ORF">CEPID_09535</name>
</gene>
<reference evidence="2 3" key="1">
    <citation type="submission" date="2015-05" db="EMBL/GenBank/DDBJ databases">
        <title>Complete genome sequence of Corynebacterium epidermidicanis DSM 45586, isolated from the skin of a dog suffering from pruritus.</title>
        <authorList>
            <person name="Ruckert C."/>
            <person name="Albersmeier A."/>
            <person name="Winkler A."/>
            <person name="Tauch A."/>
        </authorList>
    </citation>
    <scope>NUCLEOTIDE SEQUENCE [LARGE SCALE GENOMIC DNA]</scope>
    <source>
        <strain evidence="2 3">DSM 45586</strain>
    </source>
</reference>
<proteinExistence type="predicted"/>
<organism evidence="2 3">
    <name type="scientific">Corynebacterium epidermidicanis</name>
    <dbReference type="NCBI Taxonomy" id="1050174"/>
    <lineage>
        <taxon>Bacteria</taxon>
        <taxon>Bacillati</taxon>
        <taxon>Actinomycetota</taxon>
        <taxon>Actinomycetes</taxon>
        <taxon>Mycobacteriales</taxon>
        <taxon>Corynebacteriaceae</taxon>
        <taxon>Corynebacterium</taxon>
    </lineage>
</organism>
<keyword evidence="1" id="KW-0732">Signal</keyword>
<dbReference type="EMBL" id="CP011541">
    <property type="protein sequence ID" value="AKK03752.1"/>
    <property type="molecule type" value="Genomic_DNA"/>
</dbReference>
<feature type="chain" id="PRO_5039141574" description="ABC transporter substrate-binding protein" evidence="1">
    <location>
        <begin position="22"/>
        <end position="85"/>
    </location>
</feature>
<dbReference type="Gene3D" id="3.40.50.1980">
    <property type="entry name" value="Nitrogenase molybdenum iron protein domain"/>
    <property type="match status" value="1"/>
</dbReference>
<dbReference type="PROSITE" id="PS51257">
    <property type="entry name" value="PROKAR_LIPOPROTEIN"/>
    <property type="match status" value="1"/>
</dbReference>
<feature type="signal peptide" evidence="1">
    <location>
        <begin position="1"/>
        <end position="21"/>
    </location>
</feature>
<name>A0A0G3GY50_9CORY</name>
<sequence>MNRKRCSFLALALSASLLVVGCSKTDVEQDNSQEQRYAALGLGDADTMLALGVTPAVVAPFSAQGDVPANGLEPWAQQLAEGKDI</sequence>
<evidence type="ECO:0008006" key="4">
    <source>
        <dbReference type="Google" id="ProtNLM"/>
    </source>
</evidence>
<evidence type="ECO:0000256" key="1">
    <source>
        <dbReference type="SAM" id="SignalP"/>
    </source>
</evidence>
<evidence type="ECO:0000313" key="3">
    <source>
        <dbReference type="Proteomes" id="UP000035368"/>
    </source>
</evidence>
<accession>A0A0G3GY50</accession>
<dbReference type="STRING" id="1050174.CEPID_09535"/>
<dbReference type="Proteomes" id="UP000035368">
    <property type="component" value="Chromosome"/>
</dbReference>